<dbReference type="InterPro" id="IPR006680">
    <property type="entry name" value="Amidohydro-rel"/>
</dbReference>
<keyword evidence="1" id="KW-0456">Lyase</keyword>
<dbReference type="InterPro" id="IPR032465">
    <property type="entry name" value="ACMSD"/>
</dbReference>
<evidence type="ECO:0000313" key="4">
    <source>
        <dbReference type="Proteomes" id="UP000243904"/>
    </source>
</evidence>
<protein>
    <submittedName>
        <fullName evidence="3">Aminocarboxymuconate-semialdehyde decarboxylase</fullName>
    </submittedName>
</protein>
<feature type="domain" description="Amidohydrolase-related" evidence="2">
    <location>
        <begin position="3"/>
        <end position="313"/>
    </location>
</feature>
<dbReference type="EMBL" id="LT629750">
    <property type="protein sequence ID" value="SDS71302.1"/>
    <property type="molecule type" value="Genomic_DNA"/>
</dbReference>
<dbReference type="Pfam" id="PF04909">
    <property type="entry name" value="Amidohydro_2"/>
    <property type="match status" value="1"/>
</dbReference>
<dbReference type="Proteomes" id="UP000243904">
    <property type="component" value="Chromosome I"/>
</dbReference>
<name>A0A1H1UFL6_9BRAD</name>
<dbReference type="PANTHER" id="PTHR21240">
    <property type="entry name" value="2-AMINO-3-CARBOXYLMUCONATE-6-SEMIALDEHYDE DECARBOXYLASE"/>
    <property type="match status" value="1"/>
</dbReference>
<dbReference type="PANTHER" id="PTHR21240:SF28">
    <property type="entry name" value="ISO-OROTATE DECARBOXYLASE (EUROFUNG)"/>
    <property type="match status" value="1"/>
</dbReference>
<dbReference type="GO" id="GO:0019748">
    <property type="term" value="P:secondary metabolic process"/>
    <property type="evidence" value="ECO:0007669"/>
    <property type="project" value="TreeGrafter"/>
</dbReference>
<evidence type="ECO:0000256" key="1">
    <source>
        <dbReference type="ARBA" id="ARBA00023239"/>
    </source>
</evidence>
<evidence type="ECO:0000313" key="3">
    <source>
        <dbReference type="EMBL" id="SDS71302.1"/>
    </source>
</evidence>
<dbReference type="SUPFAM" id="SSF51556">
    <property type="entry name" value="Metallo-dependent hydrolases"/>
    <property type="match status" value="1"/>
</dbReference>
<dbReference type="GO" id="GO:0016831">
    <property type="term" value="F:carboxy-lyase activity"/>
    <property type="evidence" value="ECO:0007669"/>
    <property type="project" value="InterPro"/>
</dbReference>
<organism evidence="3 4">
    <name type="scientific">Bradyrhizobium canariense</name>
    <dbReference type="NCBI Taxonomy" id="255045"/>
    <lineage>
        <taxon>Bacteria</taxon>
        <taxon>Pseudomonadati</taxon>
        <taxon>Pseudomonadota</taxon>
        <taxon>Alphaproteobacteria</taxon>
        <taxon>Hyphomicrobiales</taxon>
        <taxon>Nitrobacteraceae</taxon>
        <taxon>Bradyrhizobium</taxon>
    </lineage>
</organism>
<proteinExistence type="predicted"/>
<evidence type="ECO:0000259" key="2">
    <source>
        <dbReference type="Pfam" id="PF04909"/>
    </source>
</evidence>
<dbReference type="AlphaFoldDB" id="A0A1H1UFL6"/>
<dbReference type="Gene3D" id="3.20.20.140">
    <property type="entry name" value="Metal-dependent hydrolases"/>
    <property type="match status" value="1"/>
</dbReference>
<dbReference type="InterPro" id="IPR032466">
    <property type="entry name" value="Metal_Hydrolase"/>
</dbReference>
<accession>A0A1H1UFL6</accession>
<reference evidence="4" key="1">
    <citation type="submission" date="2016-10" db="EMBL/GenBank/DDBJ databases">
        <authorList>
            <person name="Varghese N."/>
            <person name="Submissions S."/>
        </authorList>
    </citation>
    <scope>NUCLEOTIDE SEQUENCE [LARGE SCALE GENOMIC DNA]</scope>
    <source>
        <strain evidence="4">GAS369</strain>
    </source>
</reference>
<dbReference type="GO" id="GO:0016787">
    <property type="term" value="F:hydrolase activity"/>
    <property type="evidence" value="ECO:0007669"/>
    <property type="project" value="InterPro"/>
</dbReference>
<gene>
    <name evidence="3" type="ORF">SAMN05444158_2942</name>
</gene>
<dbReference type="RefSeq" id="WP_146687777.1">
    <property type="nucleotide sequence ID" value="NZ_LT629750.1"/>
</dbReference>
<sequence length="325" mass="35222">MIIDCHAHLVPPALLDAIRADKASFPSIKLIEEGGSLGFAFAGNKPTRPVSKPLSDIAARLQWLDTNKIERQVVGGWLDMFGYEVPAEEGVRWSRLINTHLAKTAKEQPRFVPLATVPLQDGALAAEVLKEAHTQGFKGAMIGTQPKGKGGVLDDPSLLPFWQAANELGSIIFIHPVFESGDDRVHDYGMANAVGRITDTLIAMSRLIYAGHVTRFSNIKIVAGIGGAALPYVVGRLRRNYSLDKDKLGDPDAALAAMYYDTIVQDTRALRYLADVVGADRIMMGSDMPFPIGDLAPLKIVQETSFTDSERASINGGLVQKLFGL</sequence>
<dbReference type="GO" id="GO:0005737">
    <property type="term" value="C:cytoplasm"/>
    <property type="evidence" value="ECO:0007669"/>
    <property type="project" value="TreeGrafter"/>
</dbReference>
<keyword evidence="4" id="KW-1185">Reference proteome</keyword>